<dbReference type="GO" id="GO:0003677">
    <property type="term" value="F:DNA binding"/>
    <property type="evidence" value="ECO:0007669"/>
    <property type="project" value="UniProtKB-KW"/>
</dbReference>
<evidence type="ECO:0000313" key="6">
    <source>
        <dbReference type="EMBL" id="TCL76471.1"/>
    </source>
</evidence>
<evidence type="ECO:0000256" key="1">
    <source>
        <dbReference type="ARBA" id="ARBA00023015"/>
    </source>
</evidence>
<dbReference type="GO" id="GO:0097367">
    <property type="term" value="F:carbohydrate derivative binding"/>
    <property type="evidence" value="ECO:0007669"/>
    <property type="project" value="InterPro"/>
</dbReference>
<dbReference type="OrthoDB" id="3684496at2"/>
<dbReference type="PANTHER" id="PTHR30514">
    <property type="entry name" value="GLUCOKINASE"/>
    <property type="match status" value="1"/>
</dbReference>
<dbReference type="PANTHER" id="PTHR30514:SF1">
    <property type="entry name" value="HTH-TYPE TRANSCRIPTIONAL REGULATOR HEXR-RELATED"/>
    <property type="match status" value="1"/>
</dbReference>
<evidence type="ECO:0000256" key="3">
    <source>
        <dbReference type="ARBA" id="ARBA00023163"/>
    </source>
</evidence>
<keyword evidence="1" id="KW-0805">Transcription regulation</keyword>
<dbReference type="Proteomes" id="UP000295008">
    <property type="component" value="Unassembled WGS sequence"/>
</dbReference>
<dbReference type="EMBL" id="SLUN01000002">
    <property type="protein sequence ID" value="TCL76471.1"/>
    <property type="molecule type" value="Genomic_DNA"/>
</dbReference>
<accession>A0A4R1SAI1</accession>
<dbReference type="InterPro" id="IPR009057">
    <property type="entry name" value="Homeodomain-like_sf"/>
</dbReference>
<keyword evidence="7" id="KW-1185">Reference proteome</keyword>
<dbReference type="Gene3D" id="3.40.50.10490">
    <property type="entry name" value="Glucose-6-phosphate isomerase like protein, domain 1"/>
    <property type="match status" value="1"/>
</dbReference>
<keyword evidence="3" id="KW-0804">Transcription</keyword>
<name>A0A4R1SAI1_HYDET</name>
<dbReference type="SUPFAM" id="SSF46689">
    <property type="entry name" value="Homeodomain-like"/>
    <property type="match status" value="1"/>
</dbReference>
<evidence type="ECO:0000313" key="7">
    <source>
        <dbReference type="Proteomes" id="UP000295008"/>
    </source>
</evidence>
<dbReference type="Pfam" id="PF01418">
    <property type="entry name" value="HTH_6"/>
    <property type="match status" value="1"/>
</dbReference>
<dbReference type="Pfam" id="PF01380">
    <property type="entry name" value="SIS"/>
    <property type="match status" value="1"/>
</dbReference>
<sequence>MSNQPNDAVTVSRTPVWEIKLRSVLSVLGAAERRVADYVLNNQDKIVYQSITELAEAAGVSEATVVRFCRRLGHKGFQGLKIALAQDIVPTLQAIHEEISEDDDVSEIKQKVFVGSIKALQDTVMITDDAELSRAIDAIAKAAKFDIYGLGGSGCIAEDARHKFMKIGVRSAVYTDCNLQAMSAALLGPQDVALAISHSGSVRDTVEALQIAKQQGATTICITHYAKSPISEVADIKLFTTSEEMMFRSDAMASRIAQLAIIDTLYVGVALKMGEKATQALKAVRQAVVSKGF</sequence>
<dbReference type="InterPro" id="IPR000281">
    <property type="entry name" value="HTH_RpiR"/>
</dbReference>
<dbReference type="GO" id="GO:0003700">
    <property type="term" value="F:DNA-binding transcription factor activity"/>
    <property type="evidence" value="ECO:0007669"/>
    <property type="project" value="InterPro"/>
</dbReference>
<feature type="domain" description="HTH rpiR-type" evidence="4">
    <location>
        <begin position="15"/>
        <end position="91"/>
    </location>
</feature>
<comment type="caution">
    <text evidence="6">The sequence shown here is derived from an EMBL/GenBank/DDBJ whole genome shotgun (WGS) entry which is preliminary data.</text>
</comment>
<keyword evidence="2" id="KW-0238">DNA-binding</keyword>
<proteinExistence type="predicted"/>
<organism evidence="6 7">
    <name type="scientific">Hydrogenispora ethanolica</name>
    <dbReference type="NCBI Taxonomy" id="1082276"/>
    <lineage>
        <taxon>Bacteria</taxon>
        <taxon>Bacillati</taxon>
        <taxon>Bacillota</taxon>
        <taxon>Hydrogenispora</taxon>
    </lineage>
</organism>
<gene>
    <name evidence="6" type="ORF">EDC14_1002230</name>
</gene>
<dbReference type="PROSITE" id="PS51464">
    <property type="entry name" value="SIS"/>
    <property type="match status" value="1"/>
</dbReference>
<dbReference type="PROSITE" id="PS51071">
    <property type="entry name" value="HTH_RPIR"/>
    <property type="match status" value="1"/>
</dbReference>
<evidence type="ECO:0000256" key="2">
    <source>
        <dbReference type="ARBA" id="ARBA00023125"/>
    </source>
</evidence>
<dbReference type="CDD" id="cd05013">
    <property type="entry name" value="SIS_RpiR"/>
    <property type="match status" value="1"/>
</dbReference>
<dbReference type="Gene3D" id="1.10.10.10">
    <property type="entry name" value="Winged helix-like DNA-binding domain superfamily/Winged helix DNA-binding domain"/>
    <property type="match status" value="1"/>
</dbReference>
<dbReference type="AlphaFoldDB" id="A0A4R1SAI1"/>
<feature type="domain" description="SIS" evidence="5">
    <location>
        <begin position="135"/>
        <end position="275"/>
    </location>
</feature>
<reference evidence="6 7" key="1">
    <citation type="submission" date="2019-03" db="EMBL/GenBank/DDBJ databases">
        <title>Genomic Encyclopedia of Type Strains, Phase IV (KMG-IV): sequencing the most valuable type-strain genomes for metagenomic binning, comparative biology and taxonomic classification.</title>
        <authorList>
            <person name="Goeker M."/>
        </authorList>
    </citation>
    <scope>NUCLEOTIDE SEQUENCE [LARGE SCALE GENOMIC DNA]</scope>
    <source>
        <strain evidence="6 7">LX-B</strain>
    </source>
</reference>
<dbReference type="InterPro" id="IPR001347">
    <property type="entry name" value="SIS_dom"/>
</dbReference>
<dbReference type="InterPro" id="IPR036388">
    <property type="entry name" value="WH-like_DNA-bd_sf"/>
</dbReference>
<dbReference type="InterPro" id="IPR047640">
    <property type="entry name" value="RpiR-like"/>
</dbReference>
<dbReference type="RefSeq" id="WP_132012648.1">
    <property type="nucleotide sequence ID" value="NZ_SLUN01000002.1"/>
</dbReference>
<dbReference type="SUPFAM" id="SSF53697">
    <property type="entry name" value="SIS domain"/>
    <property type="match status" value="1"/>
</dbReference>
<evidence type="ECO:0000259" key="4">
    <source>
        <dbReference type="PROSITE" id="PS51071"/>
    </source>
</evidence>
<dbReference type="GO" id="GO:1901135">
    <property type="term" value="P:carbohydrate derivative metabolic process"/>
    <property type="evidence" value="ECO:0007669"/>
    <property type="project" value="InterPro"/>
</dbReference>
<dbReference type="InterPro" id="IPR046348">
    <property type="entry name" value="SIS_dom_sf"/>
</dbReference>
<dbReference type="InterPro" id="IPR035472">
    <property type="entry name" value="RpiR-like_SIS"/>
</dbReference>
<dbReference type="PROSITE" id="PS00356">
    <property type="entry name" value="HTH_LACI_1"/>
    <property type="match status" value="1"/>
</dbReference>
<protein>
    <submittedName>
        <fullName evidence="6">RpiR family transcriptional regulator</fullName>
    </submittedName>
</protein>
<evidence type="ECO:0000259" key="5">
    <source>
        <dbReference type="PROSITE" id="PS51464"/>
    </source>
</evidence>